<name>A0A415BQC3_PHOVU</name>
<proteinExistence type="predicted"/>
<organism evidence="2 3">
    <name type="scientific">Phocaeicola vulgatus</name>
    <name type="common">Bacteroides vulgatus</name>
    <dbReference type="NCBI Taxonomy" id="821"/>
    <lineage>
        <taxon>Bacteria</taxon>
        <taxon>Pseudomonadati</taxon>
        <taxon>Bacteroidota</taxon>
        <taxon>Bacteroidia</taxon>
        <taxon>Bacteroidales</taxon>
        <taxon>Bacteroidaceae</taxon>
        <taxon>Phocaeicola</taxon>
    </lineage>
</organism>
<gene>
    <name evidence="2" type="ORF">DW150_13200</name>
    <name evidence="1" type="ORF">FYJ30_20955</name>
</gene>
<reference evidence="2 3" key="1">
    <citation type="submission" date="2018-08" db="EMBL/GenBank/DDBJ databases">
        <title>A genome reference for cultivated species of the human gut microbiota.</title>
        <authorList>
            <person name="Zou Y."/>
            <person name="Xue W."/>
            <person name="Luo G."/>
        </authorList>
    </citation>
    <scope>NUCLEOTIDE SEQUENCE [LARGE SCALE GENOMIC DNA]</scope>
    <source>
        <strain evidence="2 3">AM13-21</strain>
    </source>
</reference>
<accession>A0A415BQC3</accession>
<dbReference type="EMBL" id="VULU01000059">
    <property type="protein sequence ID" value="MSS50686.1"/>
    <property type="molecule type" value="Genomic_DNA"/>
</dbReference>
<reference evidence="1 4" key="2">
    <citation type="submission" date="2019-09" db="EMBL/GenBank/DDBJ databases">
        <title>In-depth cultivation of the pig gut microbiome towards novel bacterial diversity and tailored functional studies.</title>
        <authorList>
            <person name="Wylensek D."/>
            <person name="Hitch T.C.A."/>
            <person name="Clavel T."/>
        </authorList>
    </citation>
    <scope>NUCLEOTIDE SEQUENCE [LARGE SCALE GENOMIC DNA]</scope>
    <source>
        <strain evidence="1 4">WCA-389-WT-3C</strain>
    </source>
</reference>
<dbReference type="EMBL" id="QRLF01000021">
    <property type="protein sequence ID" value="RHI89387.1"/>
    <property type="molecule type" value="Genomic_DNA"/>
</dbReference>
<protein>
    <submittedName>
        <fullName evidence="2">Uncharacterized protein</fullName>
    </submittedName>
</protein>
<evidence type="ECO:0000313" key="3">
    <source>
        <dbReference type="Proteomes" id="UP000285777"/>
    </source>
</evidence>
<evidence type="ECO:0000313" key="2">
    <source>
        <dbReference type="EMBL" id="RHI89387.1"/>
    </source>
</evidence>
<dbReference type="AlphaFoldDB" id="A0A415BQC3"/>
<evidence type="ECO:0000313" key="1">
    <source>
        <dbReference type="EMBL" id="MSS50686.1"/>
    </source>
</evidence>
<dbReference type="RefSeq" id="WP_016270319.1">
    <property type="nucleotide sequence ID" value="NZ_JAHOIQ010000005.1"/>
</dbReference>
<dbReference type="Proteomes" id="UP000285777">
    <property type="component" value="Unassembled WGS sequence"/>
</dbReference>
<dbReference type="Proteomes" id="UP000460950">
    <property type="component" value="Unassembled WGS sequence"/>
</dbReference>
<evidence type="ECO:0000313" key="4">
    <source>
        <dbReference type="Proteomes" id="UP000460950"/>
    </source>
</evidence>
<comment type="caution">
    <text evidence="2">The sequence shown here is derived from an EMBL/GenBank/DDBJ whole genome shotgun (WGS) entry which is preliminary data.</text>
</comment>
<sequence>MDAVKDFIIERLKKLSNMFKGISIKYAFDSITEFHIIEISPENIRRRDDEYIRWESDMWNDFFAMFPDEDLLISEPCESNDMHNVLFDNIPIVDSGNLLYCIDLDFGEMDSFLNIDTIDLLAA</sequence>